<dbReference type="GO" id="GO:0051011">
    <property type="term" value="F:microtubule minus-end binding"/>
    <property type="evidence" value="ECO:0007669"/>
    <property type="project" value="TreeGrafter"/>
</dbReference>
<sequence length="1023" mass="117808">MNEKNNNVTYHKPIIIPELLKELVHRQIEINYYTKNTKISEKTKLAQKCYLSSLKLIKSHIVSGLKESECENPLEYAQELLISSGNSTQIHKLNRLYDKISNLSLSIPELSYIKINNSIKNRGETIRLNKFEDKILRLFIPLYNTGIDNSGDLFVSQNVEVLKDENMSGLRNIYDSRYIDNVEYRISNYQLHSKSVTSENIDGKYDIFGSVREQKVVDEVGNLSNRQAICTETDVDGNTNKDLVDDKISESMVLKKTINGYSNTHNLDIVNFELKKKDTEIQIYENDDSCSVPLNVLEKILLSPTQELALVNDILYVLQGFEGQFIKYDISIDQYALLPSVYSPISTRAMVSEICELGVMCRRMNLILKKIDSQLITPYFRGRSTLTRVLVDFSKELLEENLKFVSGLQNDVQETISRLSRLDVGKNPNKELIMSDRPLLTLRKLLQIMNEQKNKKKKIFAILEGLYGLNNTCILSGLYLQLYSVNSGQKAIVNEVFQRCLTVWLREFNMVIREGIASKYNSCSKNSKKEEESIINLDFFICENLVNKREGRLVYLQESLVPVFISIESANIVLKICETRTILGILSSKGDYTLNSKFIIKEITPDILIDSNNSVLYKTLKEIQTFYNNELFDIIMKKDSLLINLSILRDMFLCLRGDFWELVNNTLSEELSKPINKVSIQNLQDLFENVLDSTFKKNKIYNSGNEPNIVDILSINISNHDSVPPDSTGWEAFSIKYEFPTKSLPFVLSSLDITRYERAFKVIWKINTVSYRLNAIWIKIIRYLRCNEINSVFNLRSNQSVCYENMNNGEFSMFEMIPKKLIILRYTSCLIRNIILSIDSIKGIIVFDSINSLWEKFNTSINTKAFNLNDIKLLHNNYLSGIEFGLFISPNLCNCSNDSSDTQIPKLTQDLYLCLDLLLETGLYIYKVSSSMLTNINMSEYYNRPSDDENESNLYNFDDEMELCSKNYRNCINFISKNLDMLITEMQDVAPFSSESDKLGAIQLQLDLFKLLLCEVKQKNPNS</sequence>
<dbReference type="Pfam" id="PF17681">
    <property type="entry name" value="GCP_N_terminal"/>
    <property type="match status" value="1"/>
</dbReference>
<dbReference type="EMBL" id="JAWDEY010000016">
    <property type="protein sequence ID" value="KAK6588997.1"/>
    <property type="molecule type" value="Genomic_DNA"/>
</dbReference>
<evidence type="ECO:0000256" key="2">
    <source>
        <dbReference type="ARBA" id="ARBA00022490"/>
    </source>
</evidence>
<dbReference type="Gene3D" id="1.20.120.1900">
    <property type="entry name" value="Gamma-tubulin complex, C-terminal domain"/>
    <property type="match status" value="1"/>
</dbReference>
<evidence type="ECO:0000313" key="9">
    <source>
        <dbReference type="Proteomes" id="UP001311799"/>
    </source>
</evidence>
<reference evidence="8 9" key="1">
    <citation type="submission" date="2023-10" db="EMBL/GenBank/DDBJ databases">
        <title>Comparative genomics analysis reveals potential genetic determinants of host preference in Cryptosporidium xiaoi.</title>
        <authorList>
            <person name="Xiao L."/>
            <person name="Li J."/>
        </authorList>
    </citation>
    <scope>NUCLEOTIDE SEQUENCE [LARGE SCALE GENOMIC DNA]</scope>
    <source>
        <strain evidence="8 9">52996</strain>
    </source>
</reference>
<dbReference type="Proteomes" id="UP001311799">
    <property type="component" value="Unassembled WGS sequence"/>
</dbReference>
<evidence type="ECO:0000256" key="3">
    <source>
        <dbReference type="ARBA" id="ARBA00022701"/>
    </source>
</evidence>
<dbReference type="PANTHER" id="PTHR19302">
    <property type="entry name" value="GAMMA TUBULIN COMPLEX PROTEIN"/>
    <property type="match status" value="1"/>
</dbReference>
<comment type="similarity">
    <text evidence="1 5">Belongs to the TUBGCP family.</text>
</comment>
<dbReference type="InterPro" id="IPR040457">
    <property type="entry name" value="GCP_C"/>
</dbReference>
<comment type="subcellular location">
    <subcellularLocation>
        <location evidence="5">Cytoplasm</location>
        <location evidence="5">Cytoskeleton</location>
        <location evidence="5">Microtubule organizing center</location>
    </subcellularLocation>
</comment>
<accession>A0AAV9XWE0</accession>
<comment type="caution">
    <text evidence="8">The sequence shown here is derived from an EMBL/GenBank/DDBJ whole genome shotgun (WGS) entry which is preliminary data.</text>
</comment>
<keyword evidence="3 5" id="KW-0493">Microtubule</keyword>
<evidence type="ECO:0000256" key="4">
    <source>
        <dbReference type="ARBA" id="ARBA00023212"/>
    </source>
</evidence>
<dbReference type="AlphaFoldDB" id="A0AAV9XWE0"/>
<name>A0AAV9XWE0_9CRYT</name>
<dbReference type="Pfam" id="PF04130">
    <property type="entry name" value="GCP_C_terminal"/>
    <property type="match status" value="1"/>
</dbReference>
<evidence type="ECO:0000256" key="5">
    <source>
        <dbReference type="RuleBase" id="RU363050"/>
    </source>
</evidence>
<dbReference type="GO" id="GO:0051225">
    <property type="term" value="P:spindle assembly"/>
    <property type="evidence" value="ECO:0007669"/>
    <property type="project" value="TreeGrafter"/>
</dbReference>
<proteinExistence type="inferred from homology"/>
<dbReference type="InterPro" id="IPR042241">
    <property type="entry name" value="GCP_C_sf"/>
</dbReference>
<keyword evidence="4 5" id="KW-0206">Cytoskeleton</keyword>
<dbReference type="InterPro" id="IPR041470">
    <property type="entry name" value="GCP_N"/>
</dbReference>
<dbReference type="GO" id="GO:0005874">
    <property type="term" value="C:microtubule"/>
    <property type="evidence" value="ECO:0007669"/>
    <property type="project" value="UniProtKB-KW"/>
</dbReference>
<keyword evidence="9" id="KW-1185">Reference proteome</keyword>
<dbReference type="GO" id="GO:0000930">
    <property type="term" value="C:gamma-tubulin complex"/>
    <property type="evidence" value="ECO:0007669"/>
    <property type="project" value="TreeGrafter"/>
</dbReference>
<dbReference type="GO" id="GO:0051321">
    <property type="term" value="P:meiotic cell cycle"/>
    <property type="evidence" value="ECO:0007669"/>
    <property type="project" value="TreeGrafter"/>
</dbReference>
<dbReference type="GO" id="GO:0000278">
    <property type="term" value="P:mitotic cell cycle"/>
    <property type="evidence" value="ECO:0007669"/>
    <property type="project" value="TreeGrafter"/>
</dbReference>
<organism evidence="8 9">
    <name type="scientific">Cryptosporidium xiaoi</name>
    <dbReference type="NCBI Taxonomy" id="659607"/>
    <lineage>
        <taxon>Eukaryota</taxon>
        <taxon>Sar</taxon>
        <taxon>Alveolata</taxon>
        <taxon>Apicomplexa</taxon>
        <taxon>Conoidasida</taxon>
        <taxon>Coccidia</taxon>
        <taxon>Eucoccidiorida</taxon>
        <taxon>Eimeriorina</taxon>
        <taxon>Cryptosporidiidae</taxon>
        <taxon>Cryptosporidium</taxon>
    </lineage>
</organism>
<evidence type="ECO:0000259" key="6">
    <source>
        <dbReference type="Pfam" id="PF04130"/>
    </source>
</evidence>
<gene>
    <name evidence="8" type="ORF">RS030_243558</name>
</gene>
<keyword evidence="2 5" id="KW-0963">Cytoplasm</keyword>
<dbReference type="GO" id="GO:0007020">
    <property type="term" value="P:microtubule nucleation"/>
    <property type="evidence" value="ECO:0007669"/>
    <property type="project" value="InterPro"/>
</dbReference>
<dbReference type="GO" id="GO:0043015">
    <property type="term" value="F:gamma-tubulin binding"/>
    <property type="evidence" value="ECO:0007669"/>
    <property type="project" value="InterPro"/>
</dbReference>
<dbReference type="InterPro" id="IPR007259">
    <property type="entry name" value="GCP"/>
</dbReference>
<feature type="domain" description="Gamma tubulin complex component C-terminal" evidence="6">
    <location>
        <begin position="641"/>
        <end position="982"/>
    </location>
</feature>
<dbReference type="GO" id="GO:0000922">
    <property type="term" value="C:spindle pole"/>
    <property type="evidence" value="ECO:0007669"/>
    <property type="project" value="InterPro"/>
</dbReference>
<feature type="domain" description="Gamma tubulin complex component protein N-terminal" evidence="7">
    <location>
        <begin position="311"/>
        <end position="638"/>
    </location>
</feature>
<evidence type="ECO:0000313" key="8">
    <source>
        <dbReference type="EMBL" id="KAK6588997.1"/>
    </source>
</evidence>
<protein>
    <recommendedName>
        <fullName evidence="5">Spindle pole body component</fullName>
    </recommendedName>
</protein>
<evidence type="ECO:0000256" key="1">
    <source>
        <dbReference type="ARBA" id="ARBA00010337"/>
    </source>
</evidence>
<dbReference type="GO" id="GO:0031122">
    <property type="term" value="P:cytoplasmic microtubule organization"/>
    <property type="evidence" value="ECO:0007669"/>
    <property type="project" value="TreeGrafter"/>
</dbReference>
<evidence type="ECO:0000259" key="7">
    <source>
        <dbReference type="Pfam" id="PF17681"/>
    </source>
</evidence>